<protein>
    <submittedName>
        <fullName evidence="2">DUF3054 domain-containing protein</fullName>
    </submittedName>
</protein>
<dbReference type="InterPro" id="IPR021414">
    <property type="entry name" value="DUF3054"/>
</dbReference>
<feature type="transmembrane region" description="Helical" evidence="1">
    <location>
        <begin position="96"/>
        <end position="117"/>
    </location>
</feature>
<keyword evidence="1" id="KW-0472">Membrane</keyword>
<feature type="transmembrane region" description="Helical" evidence="1">
    <location>
        <begin position="70"/>
        <end position="90"/>
    </location>
</feature>
<reference evidence="2 3" key="1">
    <citation type="submission" date="2023-01" db="EMBL/GenBank/DDBJ databases">
        <title>Characterization of estradiol degrading bacteria Microbacterium sp. MZT7 and reveal degrading genes through genome analysis.</title>
        <authorList>
            <person name="Hao P."/>
            <person name="Gao Y."/>
        </authorList>
    </citation>
    <scope>NUCLEOTIDE SEQUENCE [LARGE SCALE GENOMIC DNA]</scope>
    <source>
        <strain evidence="2 3">MZT7</strain>
    </source>
</reference>
<proteinExistence type="predicted"/>
<keyword evidence="1" id="KW-1133">Transmembrane helix</keyword>
<dbReference type="Proteomes" id="UP001199642">
    <property type="component" value="Chromosome"/>
</dbReference>
<evidence type="ECO:0000256" key="1">
    <source>
        <dbReference type="SAM" id="Phobius"/>
    </source>
</evidence>
<dbReference type="Pfam" id="PF11255">
    <property type="entry name" value="DUF3054"/>
    <property type="match status" value="1"/>
</dbReference>
<dbReference type="EMBL" id="CP082781">
    <property type="protein sequence ID" value="UGS26916.1"/>
    <property type="molecule type" value="Genomic_DNA"/>
</dbReference>
<keyword evidence="1" id="KW-0812">Transmembrane</keyword>
<evidence type="ECO:0000313" key="2">
    <source>
        <dbReference type="EMBL" id="UGS26916.1"/>
    </source>
</evidence>
<accession>A0ABY3RSN6</accession>
<sequence length="129" mass="13500">MTADTSAPTRWLSAAGIDVVLVLVFAAIGRASHERGLTPLGVVETAWPFLVGLALGWLVLVAWRAPRAVLRTGLPLAVIAVAGGMLLRLATGAGTALPFVVVATATLLLFLVGWRLVAALIARRARRDV</sequence>
<name>A0ABY3RSN6_9MICO</name>
<evidence type="ECO:0000313" key="3">
    <source>
        <dbReference type="Proteomes" id="UP001199642"/>
    </source>
</evidence>
<feature type="transmembrane region" description="Helical" evidence="1">
    <location>
        <begin position="12"/>
        <end position="33"/>
    </location>
</feature>
<organism evidence="2 3">
    <name type="scientific">Microbacterium resistens</name>
    <dbReference type="NCBI Taxonomy" id="156977"/>
    <lineage>
        <taxon>Bacteria</taxon>
        <taxon>Bacillati</taxon>
        <taxon>Actinomycetota</taxon>
        <taxon>Actinomycetes</taxon>
        <taxon>Micrococcales</taxon>
        <taxon>Microbacteriaceae</taxon>
        <taxon>Microbacterium</taxon>
    </lineage>
</organism>
<gene>
    <name evidence="2" type="ORF">K8F61_01420</name>
</gene>
<feature type="transmembrane region" description="Helical" evidence="1">
    <location>
        <begin position="45"/>
        <end position="63"/>
    </location>
</feature>
<dbReference type="RefSeq" id="WP_231820443.1">
    <property type="nucleotide sequence ID" value="NZ_CP082781.1"/>
</dbReference>
<keyword evidence="3" id="KW-1185">Reference proteome</keyword>